<feature type="non-terminal residue" evidence="1">
    <location>
        <position position="389"/>
    </location>
</feature>
<dbReference type="AlphaFoldDB" id="A0A0C3DN33"/>
<gene>
    <name evidence="1" type="ORF">OIDMADRAFT_193184</name>
</gene>
<dbReference type="EMBL" id="KN832873">
    <property type="protein sequence ID" value="KIN03443.1"/>
    <property type="molecule type" value="Genomic_DNA"/>
</dbReference>
<dbReference type="Proteomes" id="UP000054321">
    <property type="component" value="Unassembled WGS sequence"/>
</dbReference>
<dbReference type="InParanoid" id="A0A0C3DN33"/>
<dbReference type="STRING" id="913774.A0A0C3DN33"/>
<organism evidence="1 2">
    <name type="scientific">Oidiodendron maius (strain Zn)</name>
    <dbReference type="NCBI Taxonomy" id="913774"/>
    <lineage>
        <taxon>Eukaryota</taxon>
        <taxon>Fungi</taxon>
        <taxon>Dikarya</taxon>
        <taxon>Ascomycota</taxon>
        <taxon>Pezizomycotina</taxon>
        <taxon>Leotiomycetes</taxon>
        <taxon>Leotiomycetes incertae sedis</taxon>
        <taxon>Myxotrichaceae</taxon>
        <taxon>Oidiodendron</taxon>
    </lineage>
</organism>
<dbReference type="Pfam" id="PF03659">
    <property type="entry name" value="Glyco_hydro_71"/>
    <property type="match status" value="1"/>
</dbReference>
<keyword evidence="1" id="KW-0378">Hydrolase</keyword>
<dbReference type="InterPro" id="IPR005197">
    <property type="entry name" value="Glyco_hydro_71"/>
</dbReference>
<keyword evidence="2" id="KW-1185">Reference proteome</keyword>
<reference evidence="2" key="2">
    <citation type="submission" date="2015-01" db="EMBL/GenBank/DDBJ databases">
        <title>Evolutionary Origins and Diversification of the Mycorrhizal Mutualists.</title>
        <authorList>
            <consortium name="DOE Joint Genome Institute"/>
            <consortium name="Mycorrhizal Genomics Consortium"/>
            <person name="Kohler A."/>
            <person name="Kuo A."/>
            <person name="Nagy L.G."/>
            <person name="Floudas D."/>
            <person name="Copeland A."/>
            <person name="Barry K.W."/>
            <person name="Cichocki N."/>
            <person name="Veneault-Fourrey C."/>
            <person name="LaButti K."/>
            <person name="Lindquist E.A."/>
            <person name="Lipzen A."/>
            <person name="Lundell T."/>
            <person name="Morin E."/>
            <person name="Murat C."/>
            <person name="Riley R."/>
            <person name="Ohm R."/>
            <person name="Sun H."/>
            <person name="Tunlid A."/>
            <person name="Henrissat B."/>
            <person name="Grigoriev I.V."/>
            <person name="Hibbett D.S."/>
            <person name="Martin F."/>
        </authorList>
    </citation>
    <scope>NUCLEOTIDE SEQUENCE [LARGE SCALE GENOMIC DNA]</scope>
    <source>
        <strain evidence="2">Zn</strain>
    </source>
</reference>
<sequence length="389" mass="42547">MDVYASGAACYASGTSCNGPYDYSDIFGWVFDQPSYALGPNGNPFVSTFSSGGFVNTEWLDWKKSIGRDIYFCPDFDETDGYYNGTAALPGWWYYWGPVVDCIFSWETSWPKRSTPMPDPNPNIGAAFPGDVTMDEMVQAGALANEADYMMGLSSLQYKNSYGANVFRQGGLTLPARMANIFGMSAGPDYIEIQTWNDGPEGHNIGNVWPEENSDLQPSFYMKDHTAWQPLIASFIEAWKAGGSVGSMRVPSYLSSSNNIGVGALWYQALPMNAKCPYDDGIVNGSTTFSFWEKPFGFDAGDDLVYWAFVLEPAFVGGSLEIYSGSVLFEVVMLDTAGLSYASFARSPGPQAILLKDPSGNVLMGASGGECVYGDEECLRYIYDMNFSV</sequence>
<reference evidence="1 2" key="1">
    <citation type="submission" date="2014-04" db="EMBL/GenBank/DDBJ databases">
        <authorList>
            <consortium name="DOE Joint Genome Institute"/>
            <person name="Kuo A."/>
            <person name="Martino E."/>
            <person name="Perotto S."/>
            <person name="Kohler A."/>
            <person name="Nagy L.G."/>
            <person name="Floudas D."/>
            <person name="Copeland A."/>
            <person name="Barry K.W."/>
            <person name="Cichocki N."/>
            <person name="Veneault-Fourrey C."/>
            <person name="LaButti K."/>
            <person name="Lindquist E.A."/>
            <person name="Lipzen A."/>
            <person name="Lundell T."/>
            <person name="Morin E."/>
            <person name="Murat C."/>
            <person name="Sun H."/>
            <person name="Tunlid A."/>
            <person name="Henrissat B."/>
            <person name="Grigoriev I.V."/>
            <person name="Hibbett D.S."/>
            <person name="Martin F."/>
            <person name="Nordberg H.P."/>
            <person name="Cantor M.N."/>
            <person name="Hua S.X."/>
        </authorList>
    </citation>
    <scope>NUCLEOTIDE SEQUENCE [LARGE SCALE GENOMIC DNA]</scope>
    <source>
        <strain evidence="1 2">Zn</strain>
    </source>
</reference>
<accession>A0A0C3DN33</accession>
<dbReference type="Gene3D" id="3.20.20.80">
    <property type="entry name" value="Glycosidases"/>
    <property type="match status" value="1"/>
</dbReference>
<dbReference type="HOGENOM" id="CLU_019141_3_0_1"/>
<protein>
    <submittedName>
        <fullName evidence="1">Glycoside hydrolase family 71 protein</fullName>
    </submittedName>
</protein>
<proteinExistence type="predicted"/>
<dbReference type="GO" id="GO:0051118">
    <property type="term" value="F:glucan endo-1,3-alpha-glucosidase activity"/>
    <property type="evidence" value="ECO:0007669"/>
    <property type="project" value="InterPro"/>
</dbReference>
<name>A0A0C3DN33_OIDMZ</name>
<evidence type="ECO:0000313" key="1">
    <source>
        <dbReference type="EMBL" id="KIN03443.1"/>
    </source>
</evidence>
<evidence type="ECO:0000313" key="2">
    <source>
        <dbReference type="Proteomes" id="UP000054321"/>
    </source>
</evidence>
<dbReference type="OrthoDB" id="3257981at2759"/>